<evidence type="ECO:0000313" key="2">
    <source>
        <dbReference type="Proteomes" id="UP000190105"/>
    </source>
</evidence>
<keyword evidence="2" id="KW-1185">Reference proteome</keyword>
<reference evidence="2" key="1">
    <citation type="submission" date="2017-02" db="EMBL/GenBank/DDBJ databases">
        <authorList>
            <person name="Varghese N."/>
            <person name="Submissions S."/>
        </authorList>
    </citation>
    <scope>NUCLEOTIDE SEQUENCE [LARGE SCALE GENOMIC DNA]</scope>
    <source>
        <strain evidence="2">USBA 833</strain>
    </source>
</reference>
<proteinExistence type="predicted"/>
<sequence>MIQNVVSTFSSSNLTVSNIIKANSPDLKQIGSIFYLQPEGIQFLGTTAYITQYVYIGKYLNALA</sequence>
<name>A0A1T4WET8_9CLOT</name>
<dbReference type="AlphaFoldDB" id="A0A1T4WET8"/>
<gene>
    <name evidence="1" type="ORF">SAMN05443428_10141</name>
</gene>
<dbReference type="EMBL" id="FUYH01000001">
    <property type="protein sequence ID" value="SKA75538.1"/>
    <property type="molecule type" value="Genomic_DNA"/>
</dbReference>
<dbReference type="OrthoDB" id="1956813at2"/>
<protein>
    <submittedName>
        <fullName evidence="1">Uncharacterized protein</fullName>
    </submittedName>
</protein>
<organism evidence="1 2">
    <name type="scientific">Caloramator quimbayensis</name>
    <dbReference type="NCBI Taxonomy" id="1147123"/>
    <lineage>
        <taxon>Bacteria</taxon>
        <taxon>Bacillati</taxon>
        <taxon>Bacillota</taxon>
        <taxon>Clostridia</taxon>
        <taxon>Eubacteriales</taxon>
        <taxon>Clostridiaceae</taxon>
        <taxon>Caloramator</taxon>
    </lineage>
</organism>
<dbReference type="RefSeq" id="WP_078695086.1">
    <property type="nucleotide sequence ID" value="NZ_FUYH01000001.1"/>
</dbReference>
<accession>A0A1T4WET8</accession>
<evidence type="ECO:0000313" key="1">
    <source>
        <dbReference type="EMBL" id="SKA75538.1"/>
    </source>
</evidence>
<dbReference type="Proteomes" id="UP000190105">
    <property type="component" value="Unassembled WGS sequence"/>
</dbReference>